<reference evidence="7 8" key="1">
    <citation type="journal article" date="2017" name="Antonie Van Leeuwenhoek">
        <title>Rhizobium rhizosphaerae sp. nov., a novel species isolated from rice rhizosphere.</title>
        <authorList>
            <person name="Zhao J.J."/>
            <person name="Zhang J."/>
            <person name="Zhang R.J."/>
            <person name="Zhang C.W."/>
            <person name="Yin H.Q."/>
            <person name="Zhang X.X."/>
        </authorList>
    </citation>
    <scope>NUCLEOTIDE SEQUENCE [LARGE SCALE GENOMIC DNA]</scope>
    <source>
        <strain evidence="7 8">E3</strain>
    </source>
</reference>
<dbReference type="GO" id="GO:0000160">
    <property type="term" value="P:phosphorelay signal transduction system"/>
    <property type="evidence" value="ECO:0007669"/>
    <property type="project" value="InterPro"/>
</dbReference>
<dbReference type="SMART" id="SM00267">
    <property type="entry name" value="GGDEF"/>
    <property type="match status" value="1"/>
</dbReference>
<dbReference type="Pfam" id="PF00990">
    <property type="entry name" value="GGDEF"/>
    <property type="match status" value="1"/>
</dbReference>
<dbReference type="InterPro" id="IPR029787">
    <property type="entry name" value="Nucleotide_cyclase"/>
</dbReference>
<dbReference type="PROSITE" id="PS50110">
    <property type="entry name" value="RESPONSE_REGULATORY"/>
    <property type="match status" value="1"/>
</dbReference>
<dbReference type="InterPro" id="IPR011006">
    <property type="entry name" value="CheY-like_superfamily"/>
</dbReference>
<dbReference type="InterPro" id="IPR043128">
    <property type="entry name" value="Rev_trsase/Diguanyl_cyclase"/>
</dbReference>
<protein>
    <recommendedName>
        <fullName evidence="2">diguanylate cyclase</fullName>
        <ecNumber evidence="2">2.7.7.65</ecNumber>
    </recommendedName>
</protein>
<dbReference type="EC" id="2.7.7.65" evidence="2"/>
<evidence type="ECO:0000256" key="4">
    <source>
        <dbReference type="PROSITE-ProRule" id="PRU00169"/>
    </source>
</evidence>
<comment type="caution">
    <text evidence="7">The sequence shown here is derived from an EMBL/GenBank/DDBJ whole genome shotgun (WGS) entry which is preliminary data.</text>
</comment>
<evidence type="ECO:0000256" key="3">
    <source>
        <dbReference type="ARBA" id="ARBA00034247"/>
    </source>
</evidence>
<dbReference type="Proteomes" id="UP000006334">
    <property type="component" value="Unassembled WGS sequence"/>
</dbReference>
<dbReference type="InterPro" id="IPR000160">
    <property type="entry name" value="GGDEF_dom"/>
</dbReference>
<proteinExistence type="predicted"/>
<accession>K6X4G3</accession>
<dbReference type="FunFam" id="3.30.70.270:FF:000001">
    <property type="entry name" value="Diguanylate cyclase domain protein"/>
    <property type="match status" value="1"/>
</dbReference>
<dbReference type="Gene3D" id="3.40.50.2300">
    <property type="match status" value="2"/>
</dbReference>
<dbReference type="PROSITE" id="PS50887">
    <property type="entry name" value="GGDEF"/>
    <property type="match status" value="1"/>
</dbReference>
<evidence type="ECO:0000313" key="7">
    <source>
        <dbReference type="EMBL" id="GAC15514.1"/>
    </source>
</evidence>
<comment type="cofactor">
    <cofactor evidence="1">
        <name>Mg(2+)</name>
        <dbReference type="ChEBI" id="CHEBI:18420"/>
    </cofactor>
</comment>
<dbReference type="AlphaFoldDB" id="K6X4G3"/>
<sequence>MKFKVLLIEDGESSMRVLKRVIGKANLDVVVANSLAQAKLIFNTTSPELYLCAVVDYNLPDAPHGQAINFTIDAFIPTIVITDEVDEDVREKILAKPVVDYIPKQNAQMFEYLSRLLIRLEKNKQIGVLLVDKSRVNRNKKSALLSRHNFITFEAASSEQALHTLQRHPLIKLMLVEEELADELGIELVSEARKLYDKDQLSIIGLSPSNSSSLLARFIKSGANDFLRKPYCHEEFFCRVVQNVEHIEQIDAIRRAANSDYLTGLPNRRHFFNQVNSTLIRGQASTLIRGQASMSLALIDLDNFKSINDTYGHDFGDVVLKEVSRMIVRHFSRFHFSRFGGEEFCIFLANVGQKEAIDLLNTFREDVSNKIIKSKGITHSCTLSIGVTSRPSKKIESMLTIADEHLYKAKANGRNQVVGDL</sequence>
<dbReference type="Gene3D" id="3.30.70.270">
    <property type="match status" value="1"/>
</dbReference>
<comment type="catalytic activity">
    <reaction evidence="3">
        <text>2 GTP = 3',3'-c-di-GMP + 2 diphosphate</text>
        <dbReference type="Rhea" id="RHEA:24898"/>
        <dbReference type="ChEBI" id="CHEBI:33019"/>
        <dbReference type="ChEBI" id="CHEBI:37565"/>
        <dbReference type="ChEBI" id="CHEBI:58805"/>
        <dbReference type="EC" id="2.7.7.65"/>
    </reaction>
</comment>
<dbReference type="EMBL" id="BAEN01000058">
    <property type="protein sequence ID" value="GAC15514.1"/>
    <property type="molecule type" value="Genomic_DNA"/>
</dbReference>
<dbReference type="eggNOG" id="COG3706">
    <property type="taxonomic scope" value="Bacteria"/>
</dbReference>
<evidence type="ECO:0000256" key="2">
    <source>
        <dbReference type="ARBA" id="ARBA00012528"/>
    </source>
</evidence>
<name>K6X4G3_9ALTE</name>
<evidence type="ECO:0000259" key="6">
    <source>
        <dbReference type="PROSITE" id="PS50887"/>
    </source>
</evidence>
<dbReference type="RefSeq" id="WP_008845319.1">
    <property type="nucleotide sequence ID" value="NZ_BAEN01000058.1"/>
</dbReference>
<dbReference type="InterPro" id="IPR050469">
    <property type="entry name" value="Diguanylate_Cyclase"/>
</dbReference>
<dbReference type="InterPro" id="IPR001789">
    <property type="entry name" value="Sig_transdc_resp-reg_receiver"/>
</dbReference>
<comment type="caution">
    <text evidence="4">Lacks conserved residue(s) required for the propagation of feature annotation.</text>
</comment>
<dbReference type="SUPFAM" id="SSF55073">
    <property type="entry name" value="Nucleotide cyclase"/>
    <property type="match status" value="1"/>
</dbReference>
<dbReference type="SMART" id="SM00448">
    <property type="entry name" value="REC"/>
    <property type="match status" value="2"/>
</dbReference>
<organism evidence="7 8">
    <name type="scientific">Aliiglaciecola lipolytica E3</name>
    <dbReference type="NCBI Taxonomy" id="1127673"/>
    <lineage>
        <taxon>Bacteria</taxon>
        <taxon>Pseudomonadati</taxon>
        <taxon>Pseudomonadota</taxon>
        <taxon>Gammaproteobacteria</taxon>
        <taxon>Alteromonadales</taxon>
        <taxon>Alteromonadaceae</taxon>
        <taxon>Aliiglaciecola</taxon>
    </lineage>
</organism>
<dbReference type="PANTHER" id="PTHR45138:SF9">
    <property type="entry name" value="DIGUANYLATE CYCLASE DGCM-RELATED"/>
    <property type="match status" value="1"/>
</dbReference>
<dbReference type="OrthoDB" id="9812260at2"/>
<evidence type="ECO:0000259" key="5">
    <source>
        <dbReference type="PROSITE" id="PS50110"/>
    </source>
</evidence>
<dbReference type="Pfam" id="PF00072">
    <property type="entry name" value="Response_reg"/>
    <property type="match status" value="1"/>
</dbReference>
<dbReference type="NCBIfam" id="TIGR00254">
    <property type="entry name" value="GGDEF"/>
    <property type="match status" value="1"/>
</dbReference>
<feature type="domain" description="Response regulatory" evidence="5">
    <location>
        <begin position="127"/>
        <end position="244"/>
    </location>
</feature>
<dbReference type="eggNOG" id="COG0784">
    <property type="taxonomic scope" value="Bacteria"/>
</dbReference>
<feature type="domain" description="GGDEF" evidence="6">
    <location>
        <begin position="292"/>
        <end position="421"/>
    </location>
</feature>
<dbReference type="CDD" id="cd01949">
    <property type="entry name" value="GGDEF"/>
    <property type="match status" value="1"/>
</dbReference>
<dbReference type="PANTHER" id="PTHR45138">
    <property type="entry name" value="REGULATORY COMPONENTS OF SENSORY TRANSDUCTION SYSTEM"/>
    <property type="match status" value="1"/>
</dbReference>
<dbReference type="SUPFAM" id="SSF52172">
    <property type="entry name" value="CheY-like"/>
    <property type="match status" value="2"/>
</dbReference>
<dbReference type="STRING" id="1127673.GLIP_2893"/>
<evidence type="ECO:0000313" key="8">
    <source>
        <dbReference type="Proteomes" id="UP000006334"/>
    </source>
</evidence>
<dbReference type="GO" id="GO:0052621">
    <property type="term" value="F:diguanylate cyclase activity"/>
    <property type="evidence" value="ECO:0007669"/>
    <property type="project" value="UniProtKB-EC"/>
</dbReference>
<evidence type="ECO:0000256" key="1">
    <source>
        <dbReference type="ARBA" id="ARBA00001946"/>
    </source>
</evidence>
<gene>
    <name evidence="7" type="ORF">GLIP_2893</name>
</gene>
<keyword evidence="8" id="KW-1185">Reference proteome</keyword>